<evidence type="ECO:0000256" key="3">
    <source>
        <dbReference type="ARBA" id="ARBA00022980"/>
    </source>
</evidence>
<feature type="domain" description="S5 DRBM" evidence="10">
    <location>
        <begin position="148"/>
        <end position="212"/>
    </location>
</feature>
<dbReference type="GO" id="GO:0005763">
    <property type="term" value="C:mitochondrial small ribosomal subunit"/>
    <property type="evidence" value="ECO:0007669"/>
    <property type="project" value="UniProtKB-ARBA"/>
</dbReference>
<dbReference type="GO" id="GO:0003735">
    <property type="term" value="F:structural constituent of ribosome"/>
    <property type="evidence" value="ECO:0007669"/>
    <property type="project" value="UniProtKB-UniRule"/>
</dbReference>
<reference evidence="11 12" key="1">
    <citation type="submission" date="2020-11" db="EMBL/GenBank/DDBJ databases">
        <title>Kefir isolates.</title>
        <authorList>
            <person name="Marcisauskas S."/>
            <person name="Kim Y."/>
            <person name="Blasche S."/>
        </authorList>
    </citation>
    <scope>NUCLEOTIDE SEQUENCE [LARGE SCALE GENOMIC DNA]</scope>
    <source>
        <strain evidence="11 12">OG2</strain>
    </source>
</reference>
<evidence type="ECO:0000256" key="4">
    <source>
        <dbReference type="ARBA" id="ARBA00023128"/>
    </source>
</evidence>
<keyword evidence="12" id="KW-1185">Reference proteome</keyword>
<name>A0A9P6WG08_MAUEX</name>
<dbReference type="GO" id="GO:0003723">
    <property type="term" value="F:RNA binding"/>
    <property type="evidence" value="ECO:0007669"/>
    <property type="project" value="InterPro"/>
</dbReference>
<organism evidence="11 12">
    <name type="scientific">Maudiozyma exigua</name>
    <name type="common">Yeast</name>
    <name type="synonym">Kazachstania exigua</name>
    <dbReference type="NCBI Taxonomy" id="34358"/>
    <lineage>
        <taxon>Eukaryota</taxon>
        <taxon>Fungi</taxon>
        <taxon>Dikarya</taxon>
        <taxon>Ascomycota</taxon>
        <taxon>Saccharomycotina</taxon>
        <taxon>Saccharomycetes</taxon>
        <taxon>Saccharomycetales</taxon>
        <taxon>Saccharomycetaceae</taxon>
        <taxon>Maudiozyma</taxon>
    </lineage>
</organism>
<evidence type="ECO:0000313" key="12">
    <source>
        <dbReference type="Proteomes" id="UP000750334"/>
    </source>
</evidence>
<keyword evidence="3 8" id="KW-0689">Ribosomal protein</keyword>
<dbReference type="Pfam" id="PF03719">
    <property type="entry name" value="Ribosomal_S5_C"/>
    <property type="match status" value="1"/>
</dbReference>
<dbReference type="AlphaFoldDB" id="A0A9P6WG08"/>
<evidence type="ECO:0000256" key="2">
    <source>
        <dbReference type="ARBA" id="ARBA00008945"/>
    </source>
</evidence>
<comment type="similarity">
    <text evidence="2 9">Belongs to the universal ribosomal protein uS5 family.</text>
</comment>
<dbReference type="InterPro" id="IPR018192">
    <property type="entry name" value="Ribosomal_uS5_N_CS"/>
</dbReference>
<dbReference type="InterPro" id="IPR013810">
    <property type="entry name" value="Ribosomal_uS5_N"/>
</dbReference>
<dbReference type="InterPro" id="IPR014721">
    <property type="entry name" value="Ribsml_uS5_D2-typ_fold_subgr"/>
</dbReference>
<sequence>MSLKQVIFRRQFSNTIQRLSQSNDALLSKYYPAHLLKSIKLAQETIPDSVDLSKRTDFRFASAYEDDYSKLHPFWDHNPNLPNPHSQLDPEQYTYNPYNYKTPEIPENTYPPEVKALATQSKISKNVILAQGISKQTGFSPEYITRTLKMKPLVLKRVSNQTGKGKIASFYALVIVGDQNGMIGLGEGKSRNDMSTSIFKAHWDAIRNLKYVPRYENRTIFSDLEYRYHGVKLFLRKKEPGFGLRVNHVIFEICQLLGIKDLSAKVYKSRNDMNIAKGLIEALTEGQRSLNEIALGRGKKIVDIRKVYYSDQ</sequence>
<dbReference type="Pfam" id="PF00333">
    <property type="entry name" value="Ribosomal_S5"/>
    <property type="match status" value="1"/>
</dbReference>
<accession>A0A9P6WG08</accession>
<dbReference type="InterPro" id="IPR020568">
    <property type="entry name" value="Ribosomal_Su5_D2-typ_SF"/>
</dbReference>
<evidence type="ECO:0000256" key="9">
    <source>
        <dbReference type="RuleBase" id="RU003823"/>
    </source>
</evidence>
<dbReference type="PROSITE" id="PS00585">
    <property type="entry name" value="RIBOSOMAL_S5"/>
    <property type="match status" value="1"/>
</dbReference>
<dbReference type="FunFam" id="3.30.230.10:FF:000041">
    <property type="entry name" value="37S ribosomal protein S5"/>
    <property type="match status" value="1"/>
</dbReference>
<proteinExistence type="inferred from homology"/>
<dbReference type="GO" id="GO:0006412">
    <property type="term" value="P:translation"/>
    <property type="evidence" value="ECO:0007669"/>
    <property type="project" value="InterPro"/>
</dbReference>
<dbReference type="SUPFAM" id="SSF54211">
    <property type="entry name" value="Ribosomal protein S5 domain 2-like"/>
    <property type="match status" value="1"/>
</dbReference>
<evidence type="ECO:0000256" key="7">
    <source>
        <dbReference type="ARBA" id="ARBA00039335"/>
    </source>
</evidence>
<dbReference type="SUPFAM" id="SSF54768">
    <property type="entry name" value="dsRNA-binding domain-like"/>
    <property type="match status" value="1"/>
</dbReference>
<dbReference type="Gene3D" id="3.30.160.20">
    <property type="match status" value="1"/>
</dbReference>
<protein>
    <recommendedName>
        <fullName evidence="7">Small ribosomal subunit protein uS5m</fullName>
    </recommendedName>
</protein>
<evidence type="ECO:0000256" key="8">
    <source>
        <dbReference type="PROSITE-ProRule" id="PRU00268"/>
    </source>
</evidence>
<comment type="caution">
    <text evidence="11">The sequence shown here is derived from an EMBL/GenBank/DDBJ whole genome shotgun (WGS) entry which is preliminary data.</text>
</comment>
<dbReference type="InterPro" id="IPR000851">
    <property type="entry name" value="Ribosomal_uS5"/>
</dbReference>
<dbReference type="EMBL" id="PUHR01000010">
    <property type="protein sequence ID" value="KAG0671641.1"/>
    <property type="molecule type" value="Genomic_DNA"/>
</dbReference>
<dbReference type="Gene3D" id="3.30.230.10">
    <property type="match status" value="1"/>
</dbReference>
<evidence type="ECO:0000256" key="5">
    <source>
        <dbReference type="ARBA" id="ARBA00023274"/>
    </source>
</evidence>
<gene>
    <name evidence="11" type="primary">MRPS5</name>
    <name evidence="11" type="ORF">C6P45_000132</name>
</gene>
<dbReference type="PROSITE" id="PS50881">
    <property type="entry name" value="S5_DSRBD"/>
    <property type="match status" value="1"/>
</dbReference>
<dbReference type="PANTHER" id="PTHR48277:SF1">
    <property type="entry name" value="MITOCHONDRIAL RIBOSOMAL PROTEIN S5"/>
    <property type="match status" value="1"/>
</dbReference>
<dbReference type="InterPro" id="IPR005324">
    <property type="entry name" value="Ribosomal_uS5_C"/>
</dbReference>
<dbReference type="Proteomes" id="UP000750334">
    <property type="component" value="Unassembled WGS sequence"/>
</dbReference>
<dbReference type="PANTHER" id="PTHR48277">
    <property type="entry name" value="MITOCHONDRIAL RIBOSOMAL PROTEIN S5"/>
    <property type="match status" value="1"/>
</dbReference>
<keyword evidence="5 8" id="KW-0687">Ribonucleoprotein</keyword>
<evidence type="ECO:0000313" key="11">
    <source>
        <dbReference type="EMBL" id="KAG0671641.1"/>
    </source>
</evidence>
<evidence type="ECO:0000259" key="10">
    <source>
        <dbReference type="PROSITE" id="PS50881"/>
    </source>
</evidence>
<comment type="subcellular location">
    <subcellularLocation>
        <location evidence="1">Mitochondrion</location>
    </subcellularLocation>
</comment>
<evidence type="ECO:0000256" key="6">
    <source>
        <dbReference type="ARBA" id="ARBA00037226"/>
    </source>
</evidence>
<keyword evidence="4" id="KW-0496">Mitochondrion</keyword>
<evidence type="ECO:0000256" key="1">
    <source>
        <dbReference type="ARBA" id="ARBA00004173"/>
    </source>
</evidence>
<dbReference type="FunFam" id="3.30.160.20:FF:000022">
    <property type="entry name" value="28S ribosomal protein S5, mitochondrial"/>
    <property type="match status" value="1"/>
</dbReference>
<comment type="function">
    <text evidence="6">Component of the mitochondrial ribosome (mitoribosome), a dedicated translation machinery responsible for the synthesis of mitochondrial genome-encoded proteins, including at least some of the essential transmembrane subunits of the mitochondrial respiratory chain. The mitoribosomes are attached to the mitochondrial inner membrane and translation products are cotranslationally integrated into the membrane.</text>
</comment>
<dbReference type="OrthoDB" id="309483at2759"/>